<dbReference type="Gene3D" id="3.40.190.290">
    <property type="match status" value="1"/>
</dbReference>
<evidence type="ECO:0000313" key="6">
    <source>
        <dbReference type="EMBL" id="MBD8878282.1"/>
    </source>
</evidence>
<keyword evidence="4" id="KW-0804">Transcription</keyword>
<feature type="domain" description="HTH lysR-type" evidence="5">
    <location>
        <begin position="3"/>
        <end position="60"/>
    </location>
</feature>
<reference evidence="6 7" key="1">
    <citation type="submission" date="2020-09" db="EMBL/GenBank/DDBJ databases">
        <title>The genome sequence of type strain Labrenzia polysiphoniae KACC 19711.</title>
        <authorList>
            <person name="Liu Y."/>
        </authorList>
    </citation>
    <scope>NUCLEOTIDE SEQUENCE [LARGE SCALE GENOMIC DNA]</scope>
    <source>
        <strain evidence="6 7">KACC 19711</strain>
    </source>
</reference>
<evidence type="ECO:0000256" key="2">
    <source>
        <dbReference type="ARBA" id="ARBA00023015"/>
    </source>
</evidence>
<dbReference type="Proteomes" id="UP000615687">
    <property type="component" value="Unassembled WGS sequence"/>
</dbReference>
<dbReference type="SUPFAM" id="SSF46785">
    <property type="entry name" value="Winged helix' DNA-binding domain"/>
    <property type="match status" value="1"/>
</dbReference>
<dbReference type="Pfam" id="PF03466">
    <property type="entry name" value="LysR_substrate"/>
    <property type="match status" value="1"/>
</dbReference>
<dbReference type="CDD" id="cd05466">
    <property type="entry name" value="PBP2_LTTR_substrate"/>
    <property type="match status" value="1"/>
</dbReference>
<evidence type="ECO:0000256" key="4">
    <source>
        <dbReference type="ARBA" id="ARBA00023163"/>
    </source>
</evidence>
<dbReference type="PRINTS" id="PR00039">
    <property type="entry name" value="HTHLYSR"/>
</dbReference>
<dbReference type="Pfam" id="PF00126">
    <property type="entry name" value="HTH_1"/>
    <property type="match status" value="1"/>
</dbReference>
<keyword evidence="7" id="KW-1185">Reference proteome</keyword>
<comment type="caution">
    <text evidence="6">The sequence shown here is derived from an EMBL/GenBank/DDBJ whole genome shotgun (WGS) entry which is preliminary data.</text>
</comment>
<dbReference type="InterPro" id="IPR000847">
    <property type="entry name" value="LysR_HTH_N"/>
</dbReference>
<dbReference type="PROSITE" id="PS50931">
    <property type="entry name" value="HTH_LYSR"/>
    <property type="match status" value="1"/>
</dbReference>
<dbReference type="InterPro" id="IPR005119">
    <property type="entry name" value="LysR_subst-bd"/>
</dbReference>
<dbReference type="SUPFAM" id="SSF53850">
    <property type="entry name" value="Periplasmic binding protein-like II"/>
    <property type="match status" value="1"/>
</dbReference>
<evidence type="ECO:0000313" key="7">
    <source>
        <dbReference type="Proteomes" id="UP000615687"/>
    </source>
</evidence>
<comment type="similarity">
    <text evidence="1">Belongs to the LysR transcriptional regulatory family.</text>
</comment>
<keyword evidence="3" id="KW-0238">DNA-binding</keyword>
<proteinExistence type="inferred from homology"/>
<dbReference type="EMBL" id="JACYXJ010000007">
    <property type="protein sequence ID" value="MBD8878282.1"/>
    <property type="molecule type" value="Genomic_DNA"/>
</dbReference>
<organism evidence="6 7">
    <name type="scientific">Roseibium polysiphoniae</name>
    <dbReference type="NCBI Taxonomy" id="2571221"/>
    <lineage>
        <taxon>Bacteria</taxon>
        <taxon>Pseudomonadati</taxon>
        <taxon>Pseudomonadota</taxon>
        <taxon>Alphaproteobacteria</taxon>
        <taxon>Hyphomicrobiales</taxon>
        <taxon>Stappiaceae</taxon>
        <taxon>Roseibium</taxon>
    </lineage>
</organism>
<dbReference type="InterPro" id="IPR036390">
    <property type="entry name" value="WH_DNA-bd_sf"/>
</dbReference>
<dbReference type="InterPro" id="IPR036388">
    <property type="entry name" value="WH-like_DNA-bd_sf"/>
</dbReference>
<gene>
    <name evidence="6" type="ORF">IG617_18455</name>
</gene>
<name>A0ABR9CEJ4_9HYPH</name>
<evidence type="ECO:0000259" key="5">
    <source>
        <dbReference type="PROSITE" id="PS50931"/>
    </source>
</evidence>
<dbReference type="PANTHER" id="PTHR30126:SF94">
    <property type="entry name" value="LYSR FAMILY TRANSCRIPTIONAL REGULATOR"/>
    <property type="match status" value="1"/>
</dbReference>
<evidence type="ECO:0000256" key="3">
    <source>
        <dbReference type="ARBA" id="ARBA00023125"/>
    </source>
</evidence>
<sequence>MSVTLSKIRALNAVAEAGSYAAAARQLRVSQPAVSRQVRDLETEYAVRLFDRKNGQLKPTPLCTELCDIAERMAEAERNAERLLSRNNTLVNGRLSIGLGNSMPGMALIAAFHKKHPGVEISVETGSFENIISAVITREVDVGVLPDVPGDGRFRRELLIRQSVVAIVHPDHPATEIGHLTCRSLMQAPLIFRTKGSSTQRVVDRAFRSSDLMPTPLLTLDTRDAVYEAVVNGMGIGFMWRNGTGRNDIVQRVPVQEMQRAYEEVAFALTSEKSLLLEAFFMAVKNFRNGKLANPITQV</sequence>
<keyword evidence="2" id="KW-0805">Transcription regulation</keyword>
<dbReference type="RefSeq" id="WP_192110727.1">
    <property type="nucleotide sequence ID" value="NZ_JACYXJ010000007.1"/>
</dbReference>
<accession>A0ABR9CEJ4</accession>
<evidence type="ECO:0000256" key="1">
    <source>
        <dbReference type="ARBA" id="ARBA00009437"/>
    </source>
</evidence>
<protein>
    <submittedName>
        <fullName evidence="6">LysR family transcriptional regulator</fullName>
    </submittedName>
</protein>
<dbReference type="Gene3D" id="1.10.10.10">
    <property type="entry name" value="Winged helix-like DNA-binding domain superfamily/Winged helix DNA-binding domain"/>
    <property type="match status" value="1"/>
</dbReference>
<dbReference type="PANTHER" id="PTHR30126">
    <property type="entry name" value="HTH-TYPE TRANSCRIPTIONAL REGULATOR"/>
    <property type="match status" value="1"/>
</dbReference>